<dbReference type="Pfam" id="PF00069">
    <property type="entry name" value="Pkinase"/>
    <property type="match status" value="1"/>
</dbReference>
<feature type="binding site" evidence="3">
    <location>
        <position position="112"/>
    </location>
    <ligand>
        <name>ATP</name>
        <dbReference type="ChEBI" id="CHEBI:30616"/>
    </ligand>
</feature>
<dbReference type="InterPro" id="IPR017441">
    <property type="entry name" value="Protein_kinase_ATP_BS"/>
</dbReference>
<feature type="domain" description="Protein kinase" evidence="6">
    <location>
        <begin position="84"/>
        <end position="349"/>
    </location>
</feature>
<sequence>MKDTFSFVPQELHKRFLEPTHRKEHKKIYLDQFDEDETSSDSNSDPEETKPSFVRTLFSKLQFNDTPPPLPTEEDTRYLSTYGVLVNKRIGEGVSATVQLIQRDQDTTFAVKIFRKKKRREPLAVYMKALTSEFCISSALKHPNIIETLDFVRADEDHTRYCIIMEYCPEGDMYSLIKQGTMQLDEINSYFKQLLMGLDYLHSLGVAHRDLKPENLLIGKDSTLRIADFGSADVFRVAWQDHSRLSDGLCGTTPYMAPEIFDDKGYWAAPVDVWAAGIIFFCMRFDGVPFGSAQPDDINYPIYLRNRAFTSYAPFKKLEPEPRSILYAMLNPSSQQRITIQDLLNMPWIQTI</sequence>
<gene>
    <name evidence="7" type="ORF">MFLAVUS_009732</name>
</gene>
<dbReference type="InterPro" id="IPR008271">
    <property type="entry name" value="Ser/Thr_kinase_AS"/>
</dbReference>
<evidence type="ECO:0000313" key="7">
    <source>
        <dbReference type="EMBL" id="GAA5816206.1"/>
    </source>
</evidence>
<proteinExistence type="inferred from homology"/>
<dbReference type="InterPro" id="IPR000719">
    <property type="entry name" value="Prot_kinase_dom"/>
</dbReference>
<reference evidence="7 8" key="1">
    <citation type="submission" date="2024-04" db="EMBL/GenBank/DDBJ databases">
        <title>genome sequences of Mucor flavus KT1a and Helicostylum pulchrum KT1b strains isolated from the surface of a dry-aged beef.</title>
        <authorList>
            <person name="Toyotome T."/>
            <person name="Hosono M."/>
            <person name="Torimaru M."/>
            <person name="Fukuda K."/>
            <person name="Mikami N."/>
        </authorList>
    </citation>
    <scope>NUCLEOTIDE SEQUENCE [LARGE SCALE GENOMIC DNA]</scope>
    <source>
        <strain evidence="7 8">KT1a</strain>
    </source>
</reference>
<keyword evidence="4" id="KW-0723">Serine/threonine-protein kinase</keyword>
<evidence type="ECO:0000259" key="6">
    <source>
        <dbReference type="PROSITE" id="PS50011"/>
    </source>
</evidence>
<evidence type="ECO:0000256" key="1">
    <source>
        <dbReference type="ARBA" id="ARBA00022741"/>
    </source>
</evidence>
<keyword evidence="8" id="KW-1185">Reference proteome</keyword>
<dbReference type="PROSITE" id="PS00108">
    <property type="entry name" value="PROTEIN_KINASE_ST"/>
    <property type="match status" value="1"/>
</dbReference>
<evidence type="ECO:0000256" key="5">
    <source>
        <dbReference type="SAM" id="MobiDB-lite"/>
    </source>
</evidence>
<keyword evidence="1 3" id="KW-0547">Nucleotide-binding</keyword>
<dbReference type="InterPro" id="IPR011009">
    <property type="entry name" value="Kinase-like_dom_sf"/>
</dbReference>
<name>A0ABP9ZAQ1_9FUNG</name>
<keyword evidence="4" id="KW-0418">Kinase</keyword>
<keyword evidence="2 3" id="KW-0067">ATP-binding</keyword>
<dbReference type="Proteomes" id="UP001473302">
    <property type="component" value="Unassembled WGS sequence"/>
</dbReference>
<dbReference type="InterPro" id="IPR045269">
    <property type="entry name" value="Atg1-like"/>
</dbReference>
<dbReference type="PROSITE" id="PS00107">
    <property type="entry name" value="PROTEIN_KINASE_ATP"/>
    <property type="match status" value="1"/>
</dbReference>
<keyword evidence="4" id="KW-0808">Transferase</keyword>
<organism evidence="7 8">
    <name type="scientific">Mucor flavus</name>
    <dbReference type="NCBI Taxonomy" id="439312"/>
    <lineage>
        <taxon>Eukaryota</taxon>
        <taxon>Fungi</taxon>
        <taxon>Fungi incertae sedis</taxon>
        <taxon>Mucoromycota</taxon>
        <taxon>Mucoromycotina</taxon>
        <taxon>Mucoromycetes</taxon>
        <taxon>Mucorales</taxon>
        <taxon>Mucorineae</taxon>
        <taxon>Mucoraceae</taxon>
        <taxon>Mucor</taxon>
    </lineage>
</organism>
<comment type="similarity">
    <text evidence="4">Belongs to the protein kinase superfamily.</text>
</comment>
<dbReference type="Gene3D" id="1.10.510.10">
    <property type="entry name" value="Transferase(Phosphotransferase) domain 1"/>
    <property type="match status" value="1"/>
</dbReference>
<evidence type="ECO:0000256" key="4">
    <source>
        <dbReference type="RuleBase" id="RU000304"/>
    </source>
</evidence>
<accession>A0ABP9ZAQ1</accession>
<feature type="region of interest" description="Disordered" evidence="5">
    <location>
        <begin position="29"/>
        <end position="50"/>
    </location>
</feature>
<comment type="caution">
    <text evidence="7">The sequence shown here is derived from an EMBL/GenBank/DDBJ whole genome shotgun (WGS) entry which is preliminary data.</text>
</comment>
<dbReference type="EMBL" id="BAABUK010000030">
    <property type="protein sequence ID" value="GAA5816206.1"/>
    <property type="molecule type" value="Genomic_DNA"/>
</dbReference>
<protein>
    <recommendedName>
        <fullName evidence="6">Protein kinase domain-containing protein</fullName>
    </recommendedName>
</protein>
<evidence type="ECO:0000256" key="3">
    <source>
        <dbReference type="PROSITE-ProRule" id="PRU10141"/>
    </source>
</evidence>
<dbReference type="PROSITE" id="PS50011">
    <property type="entry name" value="PROTEIN_KINASE_DOM"/>
    <property type="match status" value="1"/>
</dbReference>
<dbReference type="PANTHER" id="PTHR24348">
    <property type="entry name" value="SERINE/THREONINE-PROTEIN KINASE UNC-51-RELATED"/>
    <property type="match status" value="1"/>
</dbReference>
<dbReference type="CDD" id="cd13994">
    <property type="entry name" value="STKc_HAL4_like"/>
    <property type="match status" value="1"/>
</dbReference>
<evidence type="ECO:0000256" key="2">
    <source>
        <dbReference type="ARBA" id="ARBA00022840"/>
    </source>
</evidence>
<dbReference type="SUPFAM" id="SSF56112">
    <property type="entry name" value="Protein kinase-like (PK-like)"/>
    <property type="match status" value="1"/>
</dbReference>
<evidence type="ECO:0000313" key="8">
    <source>
        <dbReference type="Proteomes" id="UP001473302"/>
    </source>
</evidence>
<dbReference type="SMART" id="SM00220">
    <property type="entry name" value="S_TKc"/>
    <property type="match status" value="1"/>
</dbReference>